<sequence>QAAEQRASRSTVSYNATIVACGRSSQWQRSLSLLEELGISLTQTLPNQSGEFAGRADELMLDDGRPATPRLQETGLTTSNIQGQTAARAPFLLQGCNATLVGCERAFHWRKALQLLVAMQESQVVHGSGSGVSWPTPDV</sequence>
<dbReference type="Gene3D" id="1.25.40.10">
    <property type="entry name" value="Tetratricopeptide repeat domain"/>
    <property type="match status" value="1"/>
</dbReference>
<dbReference type="Proteomes" id="UP001642464">
    <property type="component" value="Unassembled WGS sequence"/>
</dbReference>
<dbReference type="InterPro" id="IPR011990">
    <property type="entry name" value="TPR-like_helical_dom_sf"/>
</dbReference>
<feature type="non-terminal residue" evidence="1">
    <location>
        <position position="139"/>
    </location>
</feature>
<name>A0ABP0SDQ0_9DINO</name>
<organism evidence="1 2">
    <name type="scientific">Durusdinium trenchii</name>
    <dbReference type="NCBI Taxonomy" id="1381693"/>
    <lineage>
        <taxon>Eukaryota</taxon>
        <taxon>Sar</taxon>
        <taxon>Alveolata</taxon>
        <taxon>Dinophyceae</taxon>
        <taxon>Suessiales</taxon>
        <taxon>Symbiodiniaceae</taxon>
        <taxon>Durusdinium</taxon>
    </lineage>
</organism>
<reference evidence="1 2" key="1">
    <citation type="submission" date="2024-02" db="EMBL/GenBank/DDBJ databases">
        <authorList>
            <person name="Chen Y."/>
            <person name="Shah S."/>
            <person name="Dougan E. K."/>
            <person name="Thang M."/>
            <person name="Chan C."/>
        </authorList>
    </citation>
    <scope>NUCLEOTIDE SEQUENCE [LARGE SCALE GENOMIC DNA]</scope>
</reference>
<gene>
    <name evidence="1" type="ORF">SCF082_LOCUS51327</name>
</gene>
<keyword evidence="2" id="KW-1185">Reference proteome</keyword>
<accession>A0ABP0SDQ0</accession>
<proteinExistence type="predicted"/>
<dbReference type="EMBL" id="CAXAMM010043544">
    <property type="protein sequence ID" value="CAK9110516.1"/>
    <property type="molecule type" value="Genomic_DNA"/>
</dbReference>
<evidence type="ECO:0000313" key="2">
    <source>
        <dbReference type="Proteomes" id="UP001642464"/>
    </source>
</evidence>
<evidence type="ECO:0000313" key="1">
    <source>
        <dbReference type="EMBL" id="CAK9110516.1"/>
    </source>
</evidence>
<comment type="caution">
    <text evidence="1">The sequence shown here is derived from an EMBL/GenBank/DDBJ whole genome shotgun (WGS) entry which is preliminary data.</text>
</comment>
<feature type="non-terminal residue" evidence="1">
    <location>
        <position position="1"/>
    </location>
</feature>
<protein>
    <submittedName>
        <fullName evidence="1">Uncharacterized protein</fullName>
    </submittedName>
</protein>